<comment type="caution">
    <text evidence="2">The sequence shown here is derived from an EMBL/GenBank/DDBJ whole genome shotgun (WGS) entry which is preliminary data.</text>
</comment>
<dbReference type="AlphaFoldDB" id="A0AA43TSM4"/>
<feature type="compositionally biased region" description="Low complexity" evidence="1">
    <location>
        <begin position="1"/>
        <end position="17"/>
    </location>
</feature>
<organism evidence="2 3">
    <name type="scientific">Ramalina farinacea</name>
    <dbReference type="NCBI Taxonomy" id="258253"/>
    <lineage>
        <taxon>Eukaryota</taxon>
        <taxon>Fungi</taxon>
        <taxon>Dikarya</taxon>
        <taxon>Ascomycota</taxon>
        <taxon>Pezizomycotina</taxon>
        <taxon>Lecanoromycetes</taxon>
        <taxon>OSLEUM clade</taxon>
        <taxon>Lecanoromycetidae</taxon>
        <taxon>Lecanorales</taxon>
        <taxon>Lecanorineae</taxon>
        <taxon>Ramalinaceae</taxon>
        <taxon>Ramalina</taxon>
    </lineage>
</organism>
<feature type="compositionally biased region" description="Low complexity" evidence="1">
    <location>
        <begin position="572"/>
        <end position="591"/>
    </location>
</feature>
<feature type="region of interest" description="Disordered" evidence="1">
    <location>
        <begin position="559"/>
        <end position="591"/>
    </location>
</feature>
<proteinExistence type="predicted"/>
<feature type="compositionally biased region" description="Polar residues" evidence="1">
    <location>
        <begin position="275"/>
        <end position="285"/>
    </location>
</feature>
<feature type="compositionally biased region" description="Low complexity" evidence="1">
    <location>
        <begin position="183"/>
        <end position="193"/>
    </location>
</feature>
<feature type="region of interest" description="Disordered" evidence="1">
    <location>
        <begin position="1"/>
        <end position="39"/>
    </location>
</feature>
<feature type="region of interest" description="Disordered" evidence="1">
    <location>
        <begin position="224"/>
        <end position="257"/>
    </location>
</feature>
<gene>
    <name evidence="2" type="ORF">OHK93_005420</name>
</gene>
<accession>A0AA43TSM4</accession>
<sequence>MAATSAPSASSATTPSSGKEVLGQPRPSPTTAHLPATCDGFDAAFPHSATHESSTNKELDAFSWGSACVVPTALTLQSNAVAYNTGTDGPKPDTTRLRSRKRYRALALPEHRGAEKDPQLLKAVEDAAPMLWGCDVQTTGVNGLSDDAFRQRRKLRYRLRRGGLYNIVGGKGKRPALAERSNPPAATPVTTAPGGWPHITLNHIFPASFDSAFCDENGASVPGPSITLSNGKALDTVQYPSDPSLEESPRPASHRRGENQFDAEFLEDMVEKAQSGLSQSPQDDTSLAMGPQEPKDISRSPARAAPPAFGALAAVKLLKSGNGTLFRVAAPSASEARDPLDLASAVPVPEKVPRAVESLAEGPVAESELTQEEQDRSINDWSMGLFLDTHVVDLQAQTGEQWAEQQPQQSEQLQEGIWASQPAEHGQQQQAPESLFAQLPQQAWDSQPLPLTGQQGQGQGQQLPFFPATVAPQQPAHGPSYTMPQQSPPWFSPFLTAAENALNAPFPPQPSDHGNGYTPTFFSWTDPICQWNIWIYCINPTNGQQLWRSVCTGEYRAAEQAPPQAPRGPRGGQLRVPGRARASASAPVGSAPVSLGPAVANAQGNGLFAAGEGVPAPVMMQEQPSEQTLVDPALLGTCNQPGEQVFQPMMSGALEGSPHLE</sequence>
<keyword evidence="3" id="KW-1185">Reference proteome</keyword>
<dbReference type="Proteomes" id="UP001161017">
    <property type="component" value="Unassembled WGS sequence"/>
</dbReference>
<feature type="region of interest" description="Disordered" evidence="1">
    <location>
        <begin position="171"/>
        <end position="193"/>
    </location>
</feature>
<evidence type="ECO:0000256" key="1">
    <source>
        <dbReference type="SAM" id="MobiDB-lite"/>
    </source>
</evidence>
<dbReference type="EMBL" id="JAPUFD010000003">
    <property type="protein sequence ID" value="MDI1486194.1"/>
    <property type="molecule type" value="Genomic_DNA"/>
</dbReference>
<protein>
    <submittedName>
        <fullName evidence="2">Uncharacterized protein</fullName>
    </submittedName>
</protein>
<evidence type="ECO:0000313" key="2">
    <source>
        <dbReference type="EMBL" id="MDI1486194.1"/>
    </source>
</evidence>
<evidence type="ECO:0000313" key="3">
    <source>
        <dbReference type="Proteomes" id="UP001161017"/>
    </source>
</evidence>
<feature type="region of interest" description="Disordered" evidence="1">
    <location>
        <begin position="272"/>
        <end position="302"/>
    </location>
</feature>
<name>A0AA43TSM4_9LECA</name>
<reference evidence="2" key="1">
    <citation type="journal article" date="2023" name="Genome Biol. Evol.">
        <title>First Whole Genome Sequence and Flow Cytometry Genome Size Data for the Lichen-Forming Fungus Ramalina farinacea (Ascomycota).</title>
        <authorList>
            <person name="Llewellyn T."/>
            <person name="Mian S."/>
            <person name="Hill R."/>
            <person name="Leitch I.J."/>
            <person name="Gaya E."/>
        </authorList>
    </citation>
    <scope>NUCLEOTIDE SEQUENCE</scope>
    <source>
        <strain evidence="2">LIQ254RAFAR</strain>
    </source>
</reference>